<evidence type="ECO:0000256" key="4">
    <source>
        <dbReference type="SAM" id="Phobius"/>
    </source>
</evidence>
<evidence type="ECO:0000313" key="8">
    <source>
        <dbReference type="Proteomes" id="UP000776252"/>
    </source>
</evidence>
<comment type="caution">
    <text evidence="7">The sequence shown here is derived from an EMBL/GenBank/DDBJ whole genome shotgun (WGS) entry which is preliminary data.</text>
</comment>
<dbReference type="InterPro" id="IPR011706">
    <property type="entry name" value="Cu-oxidase_C"/>
</dbReference>
<dbReference type="RefSeq" id="WP_216150325.1">
    <property type="nucleotide sequence ID" value="NZ_JAHLDV010000037.1"/>
</dbReference>
<dbReference type="InterPro" id="IPR011707">
    <property type="entry name" value="Cu-oxidase-like_N"/>
</dbReference>
<evidence type="ECO:0000256" key="3">
    <source>
        <dbReference type="ARBA" id="ARBA00023002"/>
    </source>
</evidence>
<dbReference type="PROSITE" id="PS00079">
    <property type="entry name" value="MULTICOPPER_OXIDASE1"/>
    <property type="match status" value="1"/>
</dbReference>
<dbReference type="EMBL" id="JAHLDV010000037">
    <property type="protein sequence ID" value="MBU3160843.1"/>
    <property type="molecule type" value="Genomic_DNA"/>
</dbReference>
<feature type="domain" description="Plastocyanin-like" evidence="5">
    <location>
        <begin position="381"/>
        <end position="494"/>
    </location>
</feature>
<name>A0ABS6BWW6_9CLOT</name>
<organism evidence="7 8">
    <name type="scientific">Clostridium frigoris</name>
    <dbReference type="NCBI Taxonomy" id="205327"/>
    <lineage>
        <taxon>Bacteria</taxon>
        <taxon>Bacillati</taxon>
        <taxon>Bacillota</taxon>
        <taxon>Clostridia</taxon>
        <taxon>Eubacteriales</taxon>
        <taxon>Clostridiaceae</taxon>
        <taxon>Clostridium</taxon>
    </lineage>
</organism>
<dbReference type="PANTHER" id="PTHR48267:SF1">
    <property type="entry name" value="BILIRUBIN OXIDASE"/>
    <property type="match status" value="1"/>
</dbReference>
<dbReference type="CDD" id="cd13890">
    <property type="entry name" value="CuRO_3_CueO_FtsP"/>
    <property type="match status" value="1"/>
</dbReference>
<evidence type="ECO:0000259" key="5">
    <source>
        <dbReference type="Pfam" id="PF07731"/>
    </source>
</evidence>
<evidence type="ECO:0000313" key="7">
    <source>
        <dbReference type="EMBL" id="MBU3160843.1"/>
    </source>
</evidence>
<dbReference type="CDD" id="cd04232">
    <property type="entry name" value="CuRO_1_CueO_FtsP"/>
    <property type="match status" value="1"/>
</dbReference>
<protein>
    <submittedName>
        <fullName evidence="7">Multicopper oxidase domain-containing protein</fullName>
    </submittedName>
</protein>
<keyword evidence="4" id="KW-0472">Membrane</keyword>
<dbReference type="InterPro" id="IPR033138">
    <property type="entry name" value="Cu_oxidase_CS"/>
</dbReference>
<proteinExistence type="inferred from homology"/>
<dbReference type="InterPro" id="IPR002355">
    <property type="entry name" value="Cu_oxidase_Cu_BS"/>
</dbReference>
<reference evidence="7 8" key="1">
    <citation type="submission" date="2021-06" db="EMBL/GenBank/DDBJ databases">
        <title>Clostridia strains as spoilage organisms.</title>
        <authorList>
            <person name="Wambui J."/>
            <person name="Stephan R."/>
            <person name="Stevens M.J.A."/>
        </authorList>
    </citation>
    <scope>NUCLEOTIDE SEQUENCE [LARGE SCALE GENOMIC DNA]</scope>
    <source>
        <strain evidence="7 8">DSM 14204</strain>
    </source>
</reference>
<keyword evidence="4" id="KW-1133">Transmembrane helix</keyword>
<feature type="domain" description="Plastocyanin-like" evidence="6">
    <location>
        <begin position="87"/>
        <end position="199"/>
    </location>
</feature>
<dbReference type="Pfam" id="PF07732">
    <property type="entry name" value="Cu-oxidase_3"/>
    <property type="match status" value="1"/>
</dbReference>
<evidence type="ECO:0000259" key="6">
    <source>
        <dbReference type="Pfam" id="PF07732"/>
    </source>
</evidence>
<dbReference type="CDD" id="cd13867">
    <property type="entry name" value="CuRO_2_CueO_FtsP"/>
    <property type="match status" value="1"/>
</dbReference>
<gene>
    <name evidence="7" type="ORF">KPL37_13940</name>
</gene>
<sequence>MNKKYNKWLLIAGVGIIVVSSIVLINSILNYFSKGNGNAMVENMKSLTSNELKSKVVENSTKLPIPPLLENKSSDSNTADFTLNVEKGITSFFPGVKTETYGYNGNFLGPVIRVKKGEKVNIHVNNQLSEPTTVHWHGLEVNGEMDGGPHSPIMPGSQWNPSFTINQPASTLWYHPHQQEKTGEQVYKGLAGLFYIDDNISQSLNIPKEYGINDIPLIIQDRAFNSNGDMPYSTNMSSMMDGAIGDMVIVNGAIKPYLDVKKIKMRFRIVNGANAKVYPIKLSNGESFFQIASDGGFLEAPVKLNKLILGPGERAEVIIDFSKYKKGDKLSLLGDGIGILNFNVKEDGIDNTEIPTHLTDINKIPETATSKIRIFQLEGMGSMVSINGKKMKMGRIDEKIKLNDTEIWEITNPSNMMGGMIHPFHIHGVQFQILSRDGKEPPKNEQGFKDTVLINPNEKVRIIIKFTHKGVFMYHCHILEHEDQGMMGQFQVTDN</sequence>
<keyword evidence="3" id="KW-0560">Oxidoreductase</keyword>
<accession>A0ABS6BWW6</accession>
<dbReference type="InterPro" id="IPR045087">
    <property type="entry name" value="Cu-oxidase_fam"/>
</dbReference>
<keyword evidence="4" id="KW-0812">Transmembrane</keyword>
<dbReference type="Proteomes" id="UP000776252">
    <property type="component" value="Unassembled WGS sequence"/>
</dbReference>
<dbReference type="Pfam" id="PF07731">
    <property type="entry name" value="Cu-oxidase_2"/>
    <property type="match status" value="1"/>
</dbReference>
<keyword evidence="8" id="KW-1185">Reference proteome</keyword>
<keyword evidence="2" id="KW-0479">Metal-binding</keyword>
<feature type="transmembrane region" description="Helical" evidence="4">
    <location>
        <begin position="9"/>
        <end position="32"/>
    </location>
</feature>
<evidence type="ECO:0000256" key="2">
    <source>
        <dbReference type="ARBA" id="ARBA00022723"/>
    </source>
</evidence>
<evidence type="ECO:0000256" key="1">
    <source>
        <dbReference type="ARBA" id="ARBA00010609"/>
    </source>
</evidence>
<dbReference type="PROSITE" id="PS00080">
    <property type="entry name" value="MULTICOPPER_OXIDASE2"/>
    <property type="match status" value="1"/>
</dbReference>
<dbReference type="PANTHER" id="PTHR48267">
    <property type="entry name" value="CUPREDOXIN SUPERFAMILY PROTEIN"/>
    <property type="match status" value="1"/>
</dbReference>
<comment type="similarity">
    <text evidence="1">Belongs to the multicopper oxidase family.</text>
</comment>